<dbReference type="RefSeq" id="WP_345454636.1">
    <property type="nucleotide sequence ID" value="NZ_BAABRV010000005.1"/>
</dbReference>
<dbReference type="PANTHER" id="PTHR33375:SF7">
    <property type="entry name" value="CHROMOSOME 2-PARTITIONING PROTEIN PARB-RELATED"/>
    <property type="match status" value="1"/>
</dbReference>
<comment type="similarity">
    <text evidence="1">Belongs to the ParB family.</text>
</comment>
<evidence type="ECO:0000313" key="4">
    <source>
        <dbReference type="Proteomes" id="UP001404956"/>
    </source>
</evidence>
<reference evidence="3 4" key="1">
    <citation type="submission" date="2024-02" db="EMBL/GenBank/DDBJ databases">
        <title>Deinococcus aluminii NBRC 112889.</title>
        <authorList>
            <person name="Ichikawa N."/>
            <person name="Katano-Makiyama Y."/>
            <person name="Hidaka K."/>
        </authorList>
    </citation>
    <scope>NUCLEOTIDE SEQUENCE [LARGE SCALE GENOMIC DNA]</scope>
    <source>
        <strain evidence="3 4">NBRC 112889</strain>
    </source>
</reference>
<feature type="domain" description="ParB-like N-terminal" evidence="2">
    <location>
        <begin position="39"/>
        <end position="140"/>
    </location>
</feature>
<dbReference type="InterPro" id="IPR004437">
    <property type="entry name" value="ParB/RepB/Spo0J"/>
</dbReference>
<dbReference type="NCBIfam" id="TIGR00180">
    <property type="entry name" value="parB_part"/>
    <property type="match status" value="1"/>
</dbReference>
<evidence type="ECO:0000313" key="3">
    <source>
        <dbReference type="EMBL" id="GAA5533850.1"/>
    </source>
</evidence>
<dbReference type="EMBL" id="BAABRV010000005">
    <property type="protein sequence ID" value="GAA5533850.1"/>
    <property type="molecule type" value="Genomic_DNA"/>
</dbReference>
<name>A0ABP9XEQ8_9DEIO</name>
<dbReference type="InterPro" id="IPR003115">
    <property type="entry name" value="ParB_N"/>
</dbReference>
<dbReference type="InterPro" id="IPR036086">
    <property type="entry name" value="ParB/Sulfiredoxin_sf"/>
</dbReference>
<accession>A0ABP9XEQ8</accession>
<dbReference type="Pfam" id="PF02195">
    <property type="entry name" value="ParB_N"/>
    <property type="match status" value="1"/>
</dbReference>
<sequence>MSKNLSRPGRAHTPSGIIEEILGVKAPSAAPAVLPLAQLTVEPGFNPRTAHLTQEEREALFSPESLGDLVRSMQEVLEDGQPRGVQQPLLVRPLGGEQYAVVAGERRYRAAQLAGLSTVPVLVRNLTDQEALAAAIIENAQRQNVDQVSEALAGFRLLGVLTGMDEPQLVRHLNAIRQNEEEDRHGLDRTLRTVFGTGVSTWSQQRAKVLQLLSEERRAIQVGLLRAKSVFPLLKLGDNHAARLNLLQELLAMKEKPSSRDTEQLVERYLQNPLPHPDRAARLRPLLPRLKKLTGTQAEEADRLIAQLQALLD</sequence>
<dbReference type="InterPro" id="IPR050336">
    <property type="entry name" value="Chromosome_partition/occlusion"/>
</dbReference>
<gene>
    <name evidence="3" type="primary">noc_1</name>
    <name evidence="3" type="ORF">Dalu01_02258</name>
</gene>
<dbReference type="SMART" id="SM00470">
    <property type="entry name" value="ParB"/>
    <property type="match status" value="1"/>
</dbReference>
<keyword evidence="4" id="KW-1185">Reference proteome</keyword>
<dbReference type="SUPFAM" id="SSF110849">
    <property type="entry name" value="ParB/Sulfiredoxin"/>
    <property type="match status" value="1"/>
</dbReference>
<evidence type="ECO:0000256" key="1">
    <source>
        <dbReference type="ARBA" id="ARBA00006295"/>
    </source>
</evidence>
<dbReference type="Gene3D" id="1.10.10.2830">
    <property type="match status" value="1"/>
</dbReference>
<organism evidence="3 4">
    <name type="scientific">Deinococcus aluminii</name>
    <dbReference type="NCBI Taxonomy" id="1656885"/>
    <lineage>
        <taxon>Bacteria</taxon>
        <taxon>Thermotogati</taxon>
        <taxon>Deinococcota</taxon>
        <taxon>Deinococci</taxon>
        <taxon>Deinococcales</taxon>
        <taxon>Deinococcaceae</taxon>
        <taxon>Deinococcus</taxon>
    </lineage>
</organism>
<dbReference type="PANTHER" id="PTHR33375">
    <property type="entry name" value="CHROMOSOME-PARTITIONING PROTEIN PARB-RELATED"/>
    <property type="match status" value="1"/>
</dbReference>
<comment type="caution">
    <text evidence="3">The sequence shown here is derived from an EMBL/GenBank/DDBJ whole genome shotgun (WGS) entry which is preliminary data.</text>
</comment>
<dbReference type="Gene3D" id="3.90.1530.30">
    <property type="match status" value="1"/>
</dbReference>
<evidence type="ECO:0000259" key="2">
    <source>
        <dbReference type="SMART" id="SM00470"/>
    </source>
</evidence>
<proteinExistence type="inferred from homology"/>
<protein>
    <submittedName>
        <fullName evidence="3">Nucleoid occlusion protein</fullName>
    </submittedName>
</protein>
<dbReference type="Proteomes" id="UP001404956">
    <property type="component" value="Unassembled WGS sequence"/>
</dbReference>